<gene>
    <name evidence="2" type="ORF">IE4771_PE00524</name>
</gene>
<dbReference type="AlphaFoldDB" id="A0A060IDC8"/>
<sequence length="54" mass="6156">MRHGDPPSQASGERSLNIFEVVAALQPGGGRNRSHSRRRGKRCWRKRLSSNRIE</sequence>
<accession>A0A060IDC8</accession>
<geneLocation type="plasmid" evidence="2 3">
    <name>pRetIE4771e</name>
</geneLocation>
<feature type="compositionally biased region" description="Basic residues" evidence="1">
    <location>
        <begin position="32"/>
        <end position="54"/>
    </location>
</feature>
<proteinExistence type="predicted"/>
<dbReference type="HOGENOM" id="CLU_3047255_0_0_5"/>
<evidence type="ECO:0000256" key="1">
    <source>
        <dbReference type="SAM" id="MobiDB-lite"/>
    </source>
</evidence>
<dbReference type="Proteomes" id="UP000027180">
    <property type="component" value="Plasmid pRetIE4771e"/>
</dbReference>
<dbReference type="KEGG" id="rei:IE4771_PE00524"/>
<keyword evidence="2" id="KW-0614">Plasmid</keyword>
<evidence type="ECO:0000313" key="2">
    <source>
        <dbReference type="EMBL" id="AIC31747.1"/>
    </source>
</evidence>
<name>A0A060IDC8_RHIET</name>
<organism evidence="2 3">
    <name type="scientific">Rhizobium etli bv. mimosae str. IE4771</name>
    <dbReference type="NCBI Taxonomy" id="1432050"/>
    <lineage>
        <taxon>Bacteria</taxon>
        <taxon>Pseudomonadati</taxon>
        <taxon>Pseudomonadota</taxon>
        <taxon>Alphaproteobacteria</taxon>
        <taxon>Hyphomicrobiales</taxon>
        <taxon>Rhizobiaceae</taxon>
        <taxon>Rhizobium/Agrobacterium group</taxon>
        <taxon>Rhizobium</taxon>
    </lineage>
</organism>
<feature type="region of interest" description="Disordered" evidence="1">
    <location>
        <begin position="26"/>
        <end position="54"/>
    </location>
</feature>
<reference evidence="2 3" key="1">
    <citation type="submission" date="2013-12" db="EMBL/GenBank/DDBJ databases">
        <title>Complete genome sequence of Rhizobium etli bv. mimosae IE4771.</title>
        <authorList>
            <person name="Bustos P."/>
            <person name="Santamaria R.I."/>
            <person name="Lozano L."/>
            <person name="Ormeno-Orrillo E."/>
            <person name="Rogel M.A."/>
            <person name="Romero D."/>
            <person name="Cevallos M.A."/>
            <person name="Martinez-Romero E."/>
            <person name="Gonzalez V."/>
        </authorList>
    </citation>
    <scope>NUCLEOTIDE SEQUENCE [LARGE SCALE GENOMIC DNA]</scope>
    <source>
        <strain evidence="2 3">IE4771</strain>
        <plasmid evidence="3">Plasmid pRetIE4771e</plasmid>
    </source>
</reference>
<protein>
    <submittedName>
        <fullName evidence="2">Uncharacterized protein</fullName>
    </submittedName>
</protein>
<dbReference type="EMBL" id="CP006991">
    <property type="protein sequence ID" value="AIC31747.1"/>
    <property type="molecule type" value="Genomic_DNA"/>
</dbReference>
<evidence type="ECO:0000313" key="3">
    <source>
        <dbReference type="Proteomes" id="UP000027180"/>
    </source>
</evidence>